<dbReference type="PROSITE" id="PS51186">
    <property type="entry name" value="GNAT"/>
    <property type="match status" value="1"/>
</dbReference>
<dbReference type="Proteomes" id="UP000295063">
    <property type="component" value="Unassembled WGS sequence"/>
</dbReference>
<dbReference type="InterPro" id="IPR000182">
    <property type="entry name" value="GNAT_dom"/>
</dbReference>
<dbReference type="OrthoDB" id="5292888at2"/>
<dbReference type="EMBL" id="SLUI01000013">
    <property type="protein sequence ID" value="TCL35259.1"/>
    <property type="molecule type" value="Genomic_DNA"/>
</dbReference>
<comment type="caution">
    <text evidence="4">The sequence shown here is derived from an EMBL/GenBank/DDBJ whole genome shotgun (WGS) entry which is preliminary data.</text>
</comment>
<dbReference type="RefSeq" id="WP_132082668.1">
    <property type="nucleotide sequence ID" value="NZ_SLUI01000013.1"/>
</dbReference>
<feature type="domain" description="N-acetyltransferase" evidence="3">
    <location>
        <begin position="3"/>
        <end position="149"/>
    </location>
</feature>
<evidence type="ECO:0000259" key="3">
    <source>
        <dbReference type="PROSITE" id="PS51186"/>
    </source>
</evidence>
<dbReference type="AlphaFoldDB" id="A0A4R1PWE5"/>
<dbReference type="Gene3D" id="3.40.630.30">
    <property type="match status" value="1"/>
</dbReference>
<dbReference type="PANTHER" id="PTHR43420">
    <property type="entry name" value="ACETYLTRANSFERASE"/>
    <property type="match status" value="1"/>
</dbReference>
<dbReference type="GO" id="GO:0016747">
    <property type="term" value="F:acyltransferase activity, transferring groups other than amino-acyl groups"/>
    <property type="evidence" value="ECO:0007669"/>
    <property type="project" value="InterPro"/>
</dbReference>
<keyword evidence="1 4" id="KW-0808">Transferase</keyword>
<gene>
    <name evidence="4" type="ORF">EV210_113102</name>
</gene>
<dbReference type="InterPro" id="IPR050680">
    <property type="entry name" value="YpeA/RimI_acetyltransf"/>
</dbReference>
<dbReference type="InterPro" id="IPR016181">
    <property type="entry name" value="Acyl_CoA_acyltransferase"/>
</dbReference>
<sequence length="150" mass="17127">MIEEIGTVEDAVISRLVEMDREAFGSGGMNEWHLVPLIRHGRVFAIRRDGEIVGAIQYMLDWDEPYKAYLVGVSVCRHWQGKGVGTQLLTESFRRLIRYGLKEVELTVAPENTRAVKLYETKFGFVTTGFRKAEYGEGEDRLVMKCRLPA</sequence>
<dbReference type="CDD" id="cd04301">
    <property type="entry name" value="NAT_SF"/>
    <property type="match status" value="1"/>
</dbReference>
<dbReference type="Pfam" id="PF00583">
    <property type="entry name" value="Acetyltransf_1"/>
    <property type="match status" value="1"/>
</dbReference>
<evidence type="ECO:0000256" key="2">
    <source>
        <dbReference type="ARBA" id="ARBA00023315"/>
    </source>
</evidence>
<evidence type="ECO:0000313" key="5">
    <source>
        <dbReference type="Proteomes" id="UP000295063"/>
    </source>
</evidence>
<reference evidence="4 5" key="1">
    <citation type="submission" date="2019-03" db="EMBL/GenBank/DDBJ databases">
        <title>Genomic Encyclopedia of Type Strains, Phase IV (KMG-IV): sequencing the most valuable type-strain genomes for metagenomic binning, comparative biology and taxonomic classification.</title>
        <authorList>
            <person name="Goeker M."/>
        </authorList>
    </citation>
    <scope>NUCLEOTIDE SEQUENCE [LARGE SCALE GENOMIC DNA]</scope>
    <source>
        <strain evidence="4 5">DSM 15969</strain>
    </source>
</reference>
<proteinExistence type="predicted"/>
<keyword evidence="5" id="KW-1185">Reference proteome</keyword>
<name>A0A4R1PWE5_9FIRM</name>
<dbReference type="SUPFAM" id="SSF55729">
    <property type="entry name" value="Acyl-CoA N-acyltransferases (Nat)"/>
    <property type="match status" value="1"/>
</dbReference>
<protein>
    <submittedName>
        <fullName evidence="4">Ribosomal-protein-alanine N-acetyltransferase</fullName>
    </submittedName>
</protein>
<organism evidence="4 5">
    <name type="scientific">Anaerospora hongkongensis</name>
    <dbReference type="NCBI Taxonomy" id="244830"/>
    <lineage>
        <taxon>Bacteria</taxon>
        <taxon>Bacillati</taxon>
        <taxon>Bacillota</taxon>
        <taxon>Negativicutes</taxon>
        <taxon>Selenomonadales</taxon>
        <taxon>Sporomusaceae</taxon>
        <taxon>Anaerospora</taxon>
    </lineage>
</organism>
<keyword evidence="2" id="KW-0012">Acyltransferase</keyword>
<dbReference type="PANTHER" id="PTHR43420:SF12">
    <property type="entry name" value="N-ACETYLTRANSFERASE DOMAIN-CONTAINING PROTEIN"/>
    <property type="match status" value="1"/>
</dbReference>
<accession>A0A4R1PWE5</accession>
<evidence type="ECO:0000313" key="4">
    <source>
        <dbReference type="EMBL" id="TCL35259.1"/>
    </source>
</evidence>
<evidence type="ECO:0000256" key="1">
    <source>
        <dbReference type="ARBA" id="ARBA00022679"/>
    </source>
</evidence>